<dbReference type="PANTHER" id="PTHR43569:SF1">
    <property type="entry name" value="BLL3371 PROTEIN"/>
    <property type="match status" value="1"/>
</dbReference>
<dbReference type="Proteomes" id="UP000008229">
    <property type="component" value="Chromosome"/>
</dbReference>
<comment type="similarity">
    <text evidence="1">Belongs to the metallo-dependent hydrolases superfamily.</text>
</comment>
<dbReference type="InterPro" id="IPR032466">
    <property type="entry name" value="Metal_Hydrolase"/>
</dbReference>
<evidence type="ECO:0000313" key="3">
    <source>
        <dbReference type="EMBL" id="ADB49463.1"/>
    </source>
</evidence>
<name>D3FCJ0_CONWI</name>
<dbReference type="OrthoDB" id="5450317at2"/>
<dbReference type="HOGENOM" id="CLU_044590_3_0_11"/>
<protein>
    <submittedName>
        <fullName evidence="3">Amidohydrolase 2</fullName>
    </submittedName>
</protein>
<reference evidence="3 4" key="1">
    <citation type="journal article" date="2010" name="Stand. Genomic Sci.">
        <title>Complete genome sequence of Conexibacter woesei type strain (ID131577).</title>
        <authorList>
            <person name="Pukall R."/>
            <person name="Lapidus A."/>
            <person name="Glavina Del Rio T."/>
            <person name="Copeland A."/>
            <person name="Tice H."/>
            <person name="Cheng J.-F."/>
            <person name="Lucas S."/>
            <person name="Chen F."/>
            <person name="Nolan M."/>
            <person name="Bruce D."/>
            <person name="Goodwin L."/>
            <person name="Pitluck S."/>
            <person name="Mavromatis K."/>
            <person name="Ivanova N."/>
            <person name="Ovchinnikova G."/>
            <person name="Pati A."/>
            <person name="Chen A."/>
            <person name="Palaniappan K."/>
            <person name="Land M."/>
            <person name="Hauser L."/>
            <person name="Chang Y.-J."/>
            <person name="Jeffries C.D."/>
            <person name="Chain P."/>
            <person name="Meincke L."/>
            <person name="Sims D."/>
            <person name="Brettin T."/>
            <person name="Detter J.C."/>
            <person name="Rohde M."/>
            <person name="Goeker M."/>
            <person name="Bristow J."/>
            <person name="Eisen J.A."/>
            <person name="Markowitz V."/>
            <person name="Kyrpides N.C."/>
            <person name="Klenk H.-P."/>
            <person name="Hugenholtz P."/>
        </authorList>
    </citation>
    <scope>NUCLEOTIDE SEQUENCE [LARGE SCALE GENOMIC DNA]</scope>
    <source>
        <strain evidence="4">DSM 14684 / CIP 108061 / JCM 11494 / NBRC 100937 / ID131577</strain>
    </source>
</reference>
<dbReference type="eggNOG" id="COG3618">
    <property type="taxonomic scope" value="Bacteria"/>
</dbReference>
<dbReference type="EMBL" id="CP001854">
    <property type="protein sequence ID" value="ADB49463.1"/>
    <property type="molecule type" value="Genomic_DNA"/>
</dbReference>
<reference evidence="4" key="2">
    <citation type="submission" date="2010-01" db="EMBL/GenBank/DDBJ databases">
        <title>The complete genome of Conexibacter woesei DSM 14684.</title>
        <authorList>
            <consortium name="US DOE Joint Genome Institute (JGI-PGF)"/>
            <person name="Lucas S."/>
            <person name="Copeland A."/>
            <person name="Lapidus A."/>
            <person name="Glavina del Rio T."/>
            <person name="Dalin E."/>
            <person name="Tice H."/>
            <person name="Bruce D."/>
            <person name="Goodwin L."/>
            <person name="Pitluck S."/>
            <person name="Kyrpides N."/>
            <person name="Mavromatis K."/>
            <person name="Ivanova N."/>
            <person name="Mikhailova N."/>
            <person name="Chertkov O."/>
            <person name="Brettin T."/>
            <person name="Detter J.C."/>
            <person name="Han C."/>
            <person name="Larimer F."/>
            <person name="Land M."/>
            <person name="Hauser L."/>
            <person name="Markowitz V."/>
            <person name="Cheng J.-F."/>
            <person name="Hugenholtz P."/>
            <person name="Woyke T."/>
            <person name="Wu D."/>
            <person name="Pukall R."/>
            <person name="Steenblock K."/>
            <person name="Schneider S."/>
            <person name="Klenk H.-P."/>
            <person name="Eisen J.A."/>
        </authorList>
    </citation>
    <scope>NUCLEOTIDE SEQUENCE [LARGE SCALE GENOMIC DNA]</scope>
    <source>
        <strain evidence="4">DSM 14684 / CIP 108061 / JCM 11494 / NBRC 100937 / ID131577</strain>
    </source>
</reference>
<organism evidence="3 4">
    <name type="scientific">Conexibacter woesei (strain DSM 14684 / CCUG 47730 / CIP 108061 / JCM 11494 / NBRC 100937 / ID131577)</name>
    <dbReference type="NCBI Taxonomy" id="469383"/>
    <lineage>
        <taxon>Bacteria</taxon>
        <taxon>Bacillati</taxon>
        <taxon>Actinomycetota</taxon>
        <taxon>Thermoleophilia</taxon>
        <taxon>Solirubrobacterales</taxon>
        <taxon>Conexibacteraceae</taxon>
        <taxon>Conexibacter</taxon>
    </lineage>
</organism>
<keyword evidence="4" id="KW-1185">Reference proteome</keyword>
<accession>D3FCJ0</accession>
<dbReference type="SUPFAM" id="SSF51556">
    <property type="entry name" value="Metallo-dependent hydrolases"/>
    <property type="match status" value="1"/>
</dbReference>
<feature type="domain" description="Amidohydrolase-related" evidence="2">
    <location>
        <begin position="7"/>
        <end position="290"/>
    </location>
</feature>
<sequence length="290" mass="32306">MAQLAFVDAHIHFWDLGDPRLTYSWLAPGVDHPILGNIDAIKFPLYAAEEFRRETAEDNVTKTVHVQAAIGTADPVDETRWLQEQADSTGLPHAIVAYADLKDPDVDRVLEQHVEASPLMRGIRDFSNGDFLTDPAFERGLSKLAARGLVCDIECFWQDMPKARDLAGRHPDAIVAVDHAGFPRERTDAYFADWKSGIRKLAEAENVVCKISGLGMGDFEWTVDSIRPWVLHCIEAFGAERCVMGTNWPVDKLFSSYGAVVDAYAGILSDFSHDEQVALFSGNAERIFRI</sequence>
<evidence type="ECO:0000259" key="2">
    <source>
        <dbReference type="Pfam" id="PF04909"/>
    </source>
</evidence>
<dbReference type="STRING" id="469383.Cwoe_1030"/>
<dbReference type="Pfam" id="PF04909">
    <property type="entry name" value="Amidohydro_2"/>
    <property type="match status" value="1"/>
</dbReference>
<dbReference type="AlphaFoldDB" id="D3FCJ0"/>
<dbReference type="InterPro" id="IPR052350">
    <property type="entry name" value="Metallo-dep_Lactonases"/>
</dbReference>
<dbReference type="RefSeq" id="WP_012932516.1">
    <property type="nucleotide sequence ID" value="NC_013739.1"/>
</dbReference>
<keyword evidence="3" id="KW-0378">Hydrolase</keyword>
<evidence type="ECO:0000313" key="4">
    <source>
        <dbReference type="Proteomes" id="UP000008229"/>
    </source>
</evidence>
<dbReference type="Gene3D" id="3.20.20.140">
    <property type="entry name" value="Metal-dependent hydrolases"/>
    <property type="match status" value="1"/>
</dbReference>
<dbReference type="GO" id="GO:0016787">
    <property type="term" value="F:hydrolase activity"/>
    <property type="evidence" value="ECO:0007669"/>
    <property type="project" value="UniProtKB-KW"/>
</dbReference>
<dbReference type="InterPro" id="IPR006680">
    <property type="entry name" value="Amidohydro-rel"/>
</dbReference>
<dbReference type="KEGG" id="cwo:Cwoe_1030"/>
<dbReference type="PANTHER" id="PTHR43569">
    <property type="entry name" value="AMIDOHYDROLASE"/>
    <property type="match status" value="1"/>
</dbReference>
<gene>
    <name evidence="3" type="ordered locus">Cwoe_1030</name>
</gene>
<evidence type="ECO:0000256" key="1">
    <source>
        <dbReference type="ARBA" id="ARBA00038310"/>
    </source>
</evidence>
<proteinExistence type="inferred from homology"/>